<feature type="transmembrane region" description="Helical" evidence="1">
    <location>
        <begin position="36"/>
        <end position="59"/>
    </location>
</feature>
<keyword evidence="1" id="KW-0472">Membrane</keyword>
<protein>
    <submittedName>
        <fullName evidence="3">HupE/UreJ family protein</fullName>
    </submittedName>
</protein>
<feature type="transmembrane region" description="Helical" evidence="1">
    <location>
        <begin position="66"/>
        <end position="88"/>
    </location>
</feature>
<feature type="transmembrane region" description="Helical" evidence="1">
    <location>
        <begin position="94"/>
        <end position="113"/>
    </location>
</feature>
<dbReference type="Pfam" id="PF04955">
    <property type="entry name" value="HupE_UreJ"/>
    <property type="match status" value="1"/>
</dbReference>
<feature type="transmembrane region" description="Helical" evidence="1">
    <location>
        <begin position="120"/>
        <end position="137"/>
    </location>
</feature>
<dbReference type="InterPro" id="IPR007038">
    <property type="entry name" value="HupE_UreJ"/>
</dbReference>
<keyword evidence="2" id="KW-0732">Signal</keyword>
<organism evidence="3 4">
    <name type="scientific">Massilia aerilata</name>
    <dbReference type="NCBI Taxonomy" id="453817"/>
    <lineage>
        <taxon>Bacteria</taxon>
        <taxon>Pseudomonadati</taxon>
        <taxon>Pseudomonadota</taxon>
        <taxon>Betaproteobacteria</taxon>
        <taxon>Burkholderiales</taxon>
        <taxon>Oxalobacteraceae</taxon>
        <taxon>Telluria group</taxon>
        <taxon>Massilia</taxon>
    </lineage>
</organism>
<dbReference type="EMBL" id="JBHSMZ010000001">
    <property type="protein sequence ID" value="MFC5547457.1"/>
    <property type="molecule type" value="Genomic_DNA"/>
</dbReference>
<keyword evidence="4" id="KW-1185">Reference proteome</keyword>
<name>A0ABW0RTG5_9BURK</name>
<gene>
    <name evidence="3" type="ORF">ACFPO9_02870</name>
</gene>
<feature type="signal peptide" evidence="2">
    <location>
        <begin position="1"/>
        <end position="26"/>
    </location>
</feature>
<evidence type="ECO:0000256" key="1">
    <source>
        <dbReference type="SAM" id="Phobius"/>
    </source>
</evidence>
<feature type="chain" id="PRO_5046124836" evidence="2">
    <location>
        <begin position="27"/>
        <end position="189"/>
    </location>
</feature>
<reference evidence="4" key="1">
    <citation type="journal article" date="2019" name="Int. J. Syst. Evol. Microbiol.">
        <title>The Global Catalogue of Microorganisms (GCM) 10K type strain sequencing project: providing services to taxonomists for standard genome sequencing and annotation.</title>
        <authorList>
            <consortium name="The Broad Institute Genomics Platform"/>
            <consortium name="The Broad Institute Genome Sequencing Center for Infectious Disease"/>
            <person name="Wu L."/>
            <person name="Ma J."/>
        </authorList>
    </citation>
    <scope>NUCLEOTIDE SEQUENCE [LARGE SCALE GENOMIC DNA]</scope>
    <source>
        <strain evidence="4">CGMCC 4.5798</strain>
    </source>
</reference>
<sequence length="189" mass="18899">MAYKTRTLALAAAGLAATMTALPAVAHPGHGGGAGMMAGFLHPLTGLDHLLALLALGLWSRQQRSGFVLPPVFLALMALGASCVAMVADGMLPALEMSIAATVLLLGALAASALRLPPQIAVLLASLCGFLHGLAHGRELAGMPSGAGFLLASALVMGLGIVVRPDEQRRRIAGAAIGAAGLCLLTGLV</sequence>
<evidence type="ECO:0000313" key="3">
    <source>
        <dbReference type="EMBL" id="MFC5547457.1"/>
    </source>
</evidence>
<accession>A0ABW0RTG5</accession>
<evidence type="ECO:0000313" key="4">
    <source>
        <dbReference type="Proteomes" id="UP001596086"/>
    </source>
</evidence>
<comment type="caution">
    <text evidence="3">The sequence shown here is derived from an EMBL/GenBank/DDBJ whole genome shotgun (WGS) entry which is preliminary data.</text>
</comment>
<feature type="transmembrane region" description="Helical" evidence="1">
    <location>
        <begin position="143"/>
        <end position="163"/>
    </location>
</feature>
<keyword evidence="1" id="KW-1133">Transmembrane helix</keyword>
<proteinExistence type="predicted"/>
<dbReference type="RefSeq" id="WP_379766769.1">
    <property type="nucleotide sequence ID" value="NZ_JBHSMZ010000001.1"/>
</dbReference>
<keyword evidence="1" id="KW-0812">Transmembrane</keyword>
<dbReference type="Proteomes" id="UP001596086">
    <property type="component" value="Unassembled WGS sequence"/>
</dbReference>
<evidence type="ECO:0000256" key="2">
    <source>
        <dbReference type="SAM" id="SignalP"/>
    </source>
</evidence>
<dbReference type="PIRSF" id="PIRSF016919">
    <property type="entry name" value="HupE_UreJ"/>
    <property type="match status" value="1"/>
</dbReference>